<dbReference type="InterPro" id="IPR013658">
    <property type="entry name" value="SGL"/>
</dbReference>
<evidence type="ECO:0000313" key="3">
    <source>
        <dbReference type="EMBL" id="PNR55994.1"/>
    </source>
</evidence>
<dbReference type="PANTHER" id="PTHR47064">
    <property type="entry name" value="PUTATIVE (AFU_ORTHOLOGUE AFUA_1G08990)-RELATED"/>
    <property type="match status" value="1"/>
</dbReference>
<dbReference type="SMR" id="A0A2K1KQD2"/>
<gene>
    <name evidence="4" type="primary">LOC112281902</name>
    <name evidence="3" type="ORF">PHYPA_006891</name>
</gene>
<reference evidence="3 5" key="1">
    <citation type="journal article" date="2008" name="Science">
        <title>The Physcomitrella genome reveals evolutionary insights into the conquest of land by plants.</title>
        <authorList>
            <person name="Rensing S."/>
            <person name="Lang D."/>
            <person name="Zimmer A."/>
            <person name="Terry A."/>
            <person name="Salamov A."/>
            <person name="Shapiro H."/>
            <person name="Nishiyama T."/>
            <person name="Perroud P.-F."/>
            <person name="Lindquist E."/>
            <person name="Kamisugi Y."/>
            <person name="Tanahashi T."/>
            <person name="Sakakibara K."/>
            <person name="Fujita T."/>
            <person name="Oishi K."/>
            <person name="Shin-I T."/>
            <person name="Kuroki Y."/>
            <person name="Toyoda A."/>
            <person name="Suzuki Y."/>
            <person name="Hashimoto A."/>
            <person name="Yamaguchi K."/>
            <person name="Sugano A."/>
            <person name="Kohara Y."/>
            <person name="Fujiyama A."/>
            <person name="Anterola A."/>
            <person name="Aoki S."/>
            <person name="Ashton N."/>
            <person name="Barbazuk W.B."/>
            <person name="Barker E."/>
            <person name="Bennetzen J."/>
            <person name="Bezanilla M."/>
            <person name="Blankenship R."/>
            <person name="Cho S.H."/>
            <person name="Dutcher S."/>
            <person name="Estelle M."/>
            <person name="Fawcett J.A."/>
            <person name="Gundlach H."/>
            <person name="Hanada K."/>
            <person name="Heyl A."/>
            <person name="Hicks K.A."/>
            <person name="Hugh J."/>
            <person name="Lohr M."/>
            <person name="Mayer K."/>
            <person name="Melkozernov A."/>
            <person name="Murata T."/>
            <person name="Nelson D."/>
            <person name="Pils B."/>
            <person name="Prigge M."/>
            <person name="Reiss B."/>
            <person name="Renner T."/>
            <person name="Rombauts S."/>
            <person name="Rushton P."/>
            <person name="Sanderfoot A."/>
            <person name="Schween G."/>
            <person name="Shiu S.-H."/>
            <person name="Stueber K."/>
            <person name="Theodoulou F.L."/>
            <person name="Tu H."/>
            <person name="Van de Peer Y."/>
            <person name="Verrier P.J."/>
            <person name="Waters E."/>
            <person name="Wood A."/>
            <person name="Yang L."/>
            <person name="Cove D."/>
            <person name="Cuming A."/>
            <person name="Hasebe M."/>
            <person name="Lucas S."/>
            <person name="Mishler D.B."/>
            <person name="Reski R."/>
            <person name="Grigoriev I."/>
            <person name="Quatrano R.S."/>
            <person name="Boore J.L."/>
        </authorList>
    </citation>
    <scope>NUCLEOTIDE SEQUENCE [LARGE SCALE GENOMIC DNA]</scope>
    <source>
        <strain evidence="4 5">cv. Gransden 2004</strain>
    </source>
</reference>
<keyword evidence="5" id="KW-1185">Reference proteome</keyword>
<evidence type="ECO:0000256" key="1">
    <source>
        <dbReference type="SAM" id="SignalP"/>
    </source>
</evidence>
<dbReference type="Proteomes" id="UP000006727">
    <property type="component" value="Chromosome 4"/>
</dbReference>
<dbReference type="GeneID" id="112281902"/>
<dbReference type="Gramene" id="Pp3c4_29000V3.1">
    <property type="protein sequence ID" value="Pp3c4_29000V3.1"/>
    <property type="gene ID" value="Pp3c4_29000"/>
</dbReference>
<evidence type="ECO:0000313" key="5">
    <source>
        <dbReference type="Proteomes" id="UP000006727"/>
    </source>
</evidence>
<dbReference type="KEGG" id="ppp:112281902"/>
<dbReference type="InterPro" id="IPR052988">
    <property type="entry name" value="Oryzine_lactonohydrolase"/>
</dbReference>
<dbReference type="OMA" id="RVYAGCG"/>
<dbReference type="Pfam" id="PF08450">
    <property type="entry name" value="SGL"/>
    <property type="match status" value="1"/>
</dbReference>
<proteinExistence type="predicted"/>
<dbReference type="EMBL" id="ABEU02000004">
    <property type="protein sequence ID" value="PNR55994.1"/>
    <property type="molecule type" value="Genomic_DNA"/>
</dbReference>
<evidence type="ECO:0000259" key="2">
    <source>
        <dbReference type="Pfam" id="PF08450"/>
    </source>
</evidence>
<dbReference type="EnsemblPlants" id="Pp3c4_29000V3.2">
    <property type="protein sequence ID" value="Pp3c4_29000V3.2"/>
    <property type="gene ID" value="Pp3c4_29000"/>
</dbReference>
<reference evidence="3 5" key="2">
    <citation type="journal article" date="2018" name="Plant J.">
        <title>The Physcomitrella patens chromosome-scale assembly reveals moss genome structure and evolution.</title>
        <authorList>
            <person name="Lang D."/>
            <person name="Ullrich K.K."/>
            <person name="Murat F."/>
            <person name="Fuchs J."/>
            <person name="Jenkins J."/>
            <person name="Haas F.B."/>
            <person name="Piednoel M."/>
            <person name="Gundlach H."/>
            <person name="Van Bel M."/>
            <person name="Meyberg R."/>
            <person name="Vives C."/>
            <person name="Morata J."/>
            <person name="Symeonidi A."/>
            <person name="Hiss M."/>
            <person name="Muchero W."/>
            <person name="Kamisugi Y."/>
            <person name="Saleh O."/>
            <person name="Blanc G."/>
            <person name="Decker E.L."/>
            <person name="van Gessel N."/>
            <person name="Grimwood J."/>
            <person name="Hayes R.D."/>
            <person name="Graham S.W."/>
            <person name="Gunter L.E."/>
            <person name="McDaniel S.F."/>
            <person name="Hoernstein S.N.W."/>
            <person name="Larsson A."/>
            <person name="Li F.W."/>
            <person name="Perroud P.F."/>
            <person name="Phillips J."/>
            <person name="Ranjan P."/>
            <person name="Rokshar D.S."/>
            <person name="Rothfels C.J."/>
            <person name="Schneider L."/>
            <person name="Shu S."/>
            <person name="Stevenson D.W."/>
            <person name="Thummler F."/>
            <person name="Tillich M."/>
            <person name="Villarreal Aguilar J.C."/>
            <person name="Widiez T."/>
            <person name="Wong G.K."/>
            <person name="Wymore A."/>
            <person name="Zhang Y."/>
            <person name="Zimmer A.D."/>
            <person name="Quatrano R.S."/>
            <person name="Mayer K.F.X."/>
            <person name="Goodstein D."/>
            <person name="Casacuberta J.M."/>
            <person name="Vandepoele K."/>
            <person name="Reski R."/>
            <person name="Cuming A.C."/>
            <person name="Tuskan G.A."/>
            <person name="Maumus F."/>
            <person name="Salse J."/>
            <person name="Schmutz J."/>
            <person name="Rensing S.A."/>
        </authorList>
    </citation>
    <scope>NUCLEOTIDE SEQUENCE [LARGE SCALE GENOMIC DNA]</scope>
    <source>
        <strain evidence="4 5">cv. Gransden 2004</strain>
    </source>
</reference>
<dbReference type="Gene3D" id="2.120.10.30">
    <property type="entry name" value="TolB, C-terminal domain"/>
    <property type="match status" value="1"/>
</dbReference>
<feature type="chain" id="PRO_5043158369" description="SMP-30/Gluconolactonase/LRE-like region domain-containing protein" evidence="1">
    <location>
        <begin position="27"/>
        <end position="386"/>
    </location>
</feature>
<keyword evidence="1" id="KW-0732">Signal</keyword>
<organism evidence="3">
    <name type="scientific">Physcomitrium patens</name>
    <name type="common">Spreading-leaved earth moss</name>
    <name type="synonym">Physcomitrella patens</name>
    <dbReference type="NCBI Taxonomy" id="3218"/>
    <lineage>
        <taxon>Eukaryota</taxon>
        <taxon>Viridiplantae</taxon>
        <taxon>Streptophyta</taxon>
        <taxon>Embryophyta</taxon>
        <taxon>Bryophyta</taxon>
        <taxon>Bryophytina</taxon>
        <taxon>Bryopsida</taxon>
        <taxon>Funariidae</taxon>
        <taxon>Funariales</taxon>
        <taxon>Funariaceae</taxon>
        <taxon>Physcomitrium</taxon>
    </lineage>
</organism>
<dbReference type="STRING" id="3218.A0A2K1KQD2"/>
<dbReference type="PaxDb" id="3218-PP1S247_15V6.1"/>
<protein>
    <recommendedName>
        <fullName evidence="2">SMP-30/Gluconolactonase/LRE-like region domain-containing protein</fullName>
    </recommendedName>
</protein>
<dbReference type="AlphaFoldDB" id="A0A2K1KQD2"/>
<name>A0A2K1KQD2_PHYPA</name>
<accession>A0A2K1KQD2</accession>
<dbReference type="Gramene" id="Pp3c4_29000V3.2">
    <property type="protein sequence ID" value="Pp3c4_29000V3.2"/>
    <property type="gene ID" value="Pp3c4_29000"/>
</dbReference>
<dbReference type="PANTHER" id="PTHR47064:SF2">
    <property type="entry name" value="SMP-30_GLUCONOLACTONASE_LRE-LIKE REGION DOMAIN-CONTAINING PROTEIN-RELATED"/>
    <property type="match status" value="1"/>
</dbReference>
<dbReference type="InterPro" id="IPR011042">
    <property type="entry name" value="6-blade_b-propeller_TolB-like"/>
</dbReference>
<feature type="signal peptide" evidence="1">
    <location>
        <begin position="1"/>
        <end position="26"/>
    </location>
</feature>
<dbReference type="EnsemblPlants" id="Pp3c4_29000V3.1">
    <property type="protein sequence ID" value="Pp3c4_29000V3.1"/>
    <property type="gene ID" value="Pp3c4_29000"/>
</dbReference>
<dbReference type="RefSeq" id="XP_024374685.1">
    <property type="nucleotide sequence ID" value="XM_024518917.2"/>
</dbReference>
<evidence type="ECO:0000313" key="4">
    <source>
        <dbReference type="EnsemblPlants" id="Pp3c4_29000V3.1"/>
    </source>
</evidence>
<feature type="domain" description="SMP-30/Gluconolactonase/LRE-like region" evidence="2">
    <location>
        <begin position="87"/>
        <end position="360"/>
    </location>
</feature>
<reference evidence="4" key="3">
    <citation type="submission" date="2020-12" db="UniProtKB">
        <authorList>
            <consortium name="EnsemblPlants"/>
        </authorList>
    </citation>
    <scope>IDENTIFICATION</scope>
</reference>
<sequence length="386" mass="41863">MALVMFLRVAVTFSVLFATYVNGAASDGTSLPPGACYWRQGSLVNRTPTGPVEPIEDCRFVVRDLEFLDILGPSPKVVELVKTNAHEGAVWYPDNNEFYFSSVRLEGPNGVVRTDLKKVNLRTRVVTTLSAPLDDVPNGMVLDNDGNLLVCQQGSRTKGGFIQRINLKTMEKTVVADNWFGVPFNSPNDAVVKRDGTIWFTDPSYGSVQGFRDAPNVKNQIYKISTSGVVDAVADGFTQPNGLAFSHDEKRLYVADSGFALGLQGQFDIARPHSVTVFDVGTDGLLTNRRLFASVAVYDGSGPGLGIPDGIKVDTAERVYIGTVDGVQVFSHSGKPLGLIRQPGVPNMGFAGKRLNTLYMLNDTTISFTKLKVRAAGLAYASSRPW</sequence>
<dbReference type="SUPFAM" id="SSF63829">
    <property type="entry name" value="Calcium-dependent phosphotriesterase"/>
    <property type="match status" value="1"/>
</dbReference>
<dbReference type="OrthoDB" id="423498at2759"/>